<feature type="region of interest" description="Disordered" evidence="1">
    <location>
        <begin position="1"/>
        <end position="31"/>
    </location>
</feature>
<accession>A0A9D1CRT5</accession>
<dbReference type="EMBL" id="DVGA01000006">
    <property type="protein sequence ID" value="HIQ77693.1"/>
    <property type="molecule type" value="Genomic_DNA"/>
</dbReference>
<organism evidence="2 3">
    <name type="scientific">Candidatus Scatomorpha intestinavium</name>
    <dbReference type="NCBI Taxonomy" id="2840922"/>
    <lineage>
        <taxon>Bacteria</taxon>
        <taxon>Bacillati</taxon>
        <taxon>Bacillota</taxon>
        <taxon>Clostridia</taxon>
        <taxon>Eubacteriales</taxon>
        <taxon>Candidatus Scatomorpha</taxon>
    </lineage>
</organism>
<feature type="compositionally biased region" description="Pro residues" evidence="1">
    <location>
        <begin position="14"/>
        <end position="25"/>
    </location>
</feature>
<reference evidence="2" key="2">
    <citation type="journal article" date="2021" name="PeerJ">
        <title>Extensive microbial diversity within the chicken gut microbiome revealed by metagenomics and culture.</title>
        <authorList>
            <person name="Gilroy R."/>
            <person name="Ravi A."/>
            <person name="Getino M."/>
            <person name="Pursley I."/>
            <person name="Horton D.L."/>
            <person name="Alikhan N.F."/>
            <person name="Baker D."/>
            <person name="Gharbi K."/>
            <person name="Hall N."/>
            <person name="Watson M."/>
            <person name="Adriaenssens E.M."/>
            <person name="Foster-Nyarko E."/>
            <person name="Jarju S."/>
            <person name="Secka A."/>
            <person name="Antonio M."/>
            <person name="Oren A."/>
            <person name="Chaudhuri R.R."/>
            <person name="La Ragione R."/>
            <person name="Hildebrand F."/>
            <person name="Pallen M.J."/>
        </authorList>
    </citation>
    <scope>NUCLEOTIDE SEQUENCE</scope>
    <source>
        <strain evidence="2">ChiBcolR7-354</strain>
    </source>
</reference>
<gene>
    <name evidence="2" type="ORF">IAB77_00365</name>
</gene>
<dbReference type="AlphaFoldDB" id="A0A9D1CRT5"/>
<evidence type="ECO:0000313" key="2">
    <source>
        <dbReference type="EMBL" id="HIQ77693.1"/>
    </source>
</evidence>
<sequence>MEALTVVYSDEPPIEPSQPEAPPPGRRSVPGSAVWVPASAGLLMAQHIVLSLVGRDSE</sequence>
<dbReference type="Proteomes" id="UP000824262">
    <property type="component" value="Unassembled WGS sequence"/>
</dbReference>
<evidence type="ECO:0000256" key="1">
    <source>
        <dbReference type="SAM" id="MobiDB-lite"/>
    </source>
</evidence>
<comment type="caution">
    <text evidence="2">The sequence shown here is derived from an EMBL/GenBank/DDBJ whole genome shotgun (WGS) entry which is preliminary data.</text>
</comment>
<reference evidence="2" key="1">
    <citation type="submission" date="2020-10" db="EMBL/GenBank/DDBJ databases">
        <authorList>
            <person name="Gilroy R."/>
        </authorList>
    </citation>
    <scope>NUCLEOTIDE SEQUENCE</scope>
    <source>
        <strain evidence="2">ChiBcolR7-354</strain>
    </source>
</reference>
<protein>
    <submittedName>
        <fullName evidence="2">Uncharacterized protein</fullName>
    </submittedName>
</protein>
<name>A0A9D1CRT5_9FIRM</name>
<evidence type="ECO:0000313" key="3">
    <source>
        <dbReference type="Proteomes" id="UP000824262"/>
    </source>
</evidence>
<proteinExistence type="predicted"/>